<comment type="caution">
    <text evidence="8">The sequence shown here is derived from an EMBL/GenBank/DDBJ whole genome shotgun (WGS) entry which is preliminary data.</text>
</comment>
<keyword evidence="3" id="KW-0805">Transcription regulation</keyword>
<evidence type="ECO:0000259" key="7">
    <source>
        <dbReference type="PROSITE" id="PS50045"/>
    </source>
</evidence>
<feature type="compositionally biased region" description="Low complexity" evidence="6">
    <location>
        <begin position="332"/>
        <end position="352"/>
    </location>
</feature>
<dbReference type="InterPro" id="IPR025944">
    <property type="entry name" value="Sigma_54_int_dom_CS"/>
</dbReference>
<keyword evidence="9" id="KW-1185">Reference proteome</keyword>
<name>A0A7Y9QWB4_9BURK</name>
<dbReference type="Gene3D" id="3.30.450.40">
    <property type="match status" value="1"/>
</dbReference>
<dbReference type="InterPro" id="IPR025943">
    <property type="entry name" value="Sigma_54_int_dom_ATP-bd_2"/>
</dbReference>
<dbReference type="RefSeq" id="WP_179633502.1">
    <property type="nucleotide sequence ID" value="NZ_JACCFH010000001.1"/>
</dbReference>
<dbReference type="InterPro" id="IPR058031">
    <property type="entry name" value="AAA_lid_NorR"/>
</dbReference>
<keyword evidence="5" id="KW-0804">Transcription</keyword>
<evidence type="ECO:0000256" key="4">
    <source>
        <dbReference type="ARBA" id="ARBA00023125"/>
    </source>
</evidence>
<sequence>MPPHALVAAPSQRAHIATVMQVADAGMTAPAAARHDTIIRASWQRCVHEHRLDPTRMQEAIILPQARLREHQEQMDAFLHIARHGLEALYQQVAGLGYVVLLTDARGVTVDFLGDLVLEPSLRKAGLYLGADWSEAHAGTCGVGTCLSTGEALTVHLDDHFDATHIPLTCTSAPVYDARGQLNAVLDISQLSSHQPKESQHLALQLVKACAQQVENAAFLHRHRRDWVLRLSEAPQFLDVNPDYLLALDSSGRVIGHNRRAQRLFEPATGAAGRPPGAVSTLIGQPLGRLLDVSLNELGRFVQGRAVDQRAVLRAGGRHRLFLGVTPPPTRAPWSSAAAPDAAPRRAPQVEQPVPPPLQALSGGDPALDRQITRAARLVNSPVSLLLTGETGSGKEYFAKALHQSSQRRAGPFVAVNCAAIPETLIESELFGHLAGSFSGAGPRGKRGLIQEADGGTLFLDEIGDMPRGLQARLLRVLAEREVLPIGATRPVPVNLRVIAATHCALEAMVREGRFREDLYYRLNGALFTLPPLRERQDLDWLIDRLLADATRPAAPPRLTTDARAALHRHGWPGNLRELHNAIDYARTVCNDGVVRLDDLPDALTARRRETAAPVSTEATPGEEADRLLQALRAARWNVSAVARTLGCSRMTLYRRMKRFGIASPLDDAGPLAH</sequence>
<dbReference type="InterPro" id="IPR009057">
    <property type="entry name" value="Homeodomain-like_sf"/>
</dbReference>
<keyword evidence="1" id="KW-0547">Nucleotide-binding</keyword>
<keyword evidence="4" id="KW-0238">DNA-binding</keyword>
<proteinExistence type="predicted"/>
<dbReference type="PROSITE" id="PS00676">
    <property type="entry name" value="SIGMA54_INTERACT_2"/>
    <property type="match status" value="1"/>
</dbReference>
<reference evidence="8 9" key="1">
    <citation type="submission" date="2020-07" db="EMBL/GenBank/DDBJ databases">
        <title>Genomic Encyclopedia of Archaeal and Bacterial Type Strains, Phase II (KMG-II): from individual species to whole genera.</title>
        <authorList>
            <person name="Goeker M."/>
        </authorList>
    </citation>
    <scope>NUCLEOTIDE SEQUENCE [LARGE SCALE GENOMIC DNA]</scope>
    <source>
        <strain evidence="8 9">DSM 21226</strain>
    </source>
</reference>
<dbReference type="SUPFAM" id="SSF52540">
    <property type="entry name" value="P-loop containing nucleoside triphosphate hydrolases"/>
    <property type="match status" value="1"/>
</dbReference>
<dbReference type="InterPro" id="IPR027417">
    <property type="entry name" value="P-loop_NTPase"/>
</dbReference>
<feature type="region of interest" description="Disordered" evidence="6">
    <location>
        <begin position="324"/>
        <end position="363"/>
    </location>
</feature>
<dbReference type="FunFam" id="3.40.50.300:FF:000006">
    <property type="entry name" value="DNA-binding transcriptional regulator NtrC"/>
    <property type="match status" value="1"/>
</dbReference>
<dbReference type="Gene3D" id="1.10.8.60">
    <property type="match status" value="1"/>
</dbReference>
<dbReference type="EMBL" id="JACCFH010000001">
    <property type="protein sequence ID" value="NYG32631.1"/>
    <property type="molecule type" value="Genomic_DNA"/>
</dbReference>
<evidence type="ECO:0000256" key="5">
    <source>
        <dbReference type="ARBA" id="ARBA00023163"/>
    </source>
</evidence>
<evidence type="ECO:0000256" key="1">
    <source>
        <dbReference type="ARBA" id="ARBA00022741"/>
    </source>
</evidence>
<accession>A0A7Y9QWB4</accession>
<dbReference type="SMART" id="SM00382">
    <property type="entry name" value="AAA"/>
    <property type="match status" value="1"/>
</dbReference>
<dbReference type="Pfam" id="PF25601">
    <property type="entry name" value="AAA_lid_14"/>
    <property type="match status" value="1"/>
</dbReference>
<feature type="domain" description="Sigma-54 factor interaction" evidence="7">
    <location>
        <begin position="361"/>
        <end position="588"/>
    </location>
</feature>
<dbReference type="InterPro" id="IPR002197">
    <property type="entry name" value="HTH_Fis"/>
</dbReference>
<dbReference type="Gene3D" id="3.40.50.300">
    <property type="entry name" value="P-loop containing nucleotide triphosphate hydrolases"/>
    <property type="match status" value="1"/>
</dbReference>
<dbReference type="CDD" id="cd00009">
    <property type="entry name" value="AAA"/>
    <property type="match status" value="1"/>
</dbReference>
<dbReference type="InterPro" id="IPR003593">
    <property type="entry name" value="AAA+_ATPase"/>
</dbReference>
<dbReference type="Proteomes" id="UP000518288">
    <property type="component" value="Unassembled WGS sequence"/>
</dbReference>
<dbReference type="Pfam" id="PF02954">
    <property type="entry name" value="HTH_8"/>
    <property type="match status" value="1"/>
</dbReference>
<evidence type="ECO:0000313" key="9">
    <source>
        <dbReference type="Proteomes" id="UP000518288"/>
    </source>
</evidence>
<dbReference type="AlphaFoldDB" id="A0A7Y9QWB4"/>
<dbReference type="InterPro" id="IPR029016">
    <property type="entry name" value="GAF-like_dom_sf"/>
</dbReference>
<dbReference type="GO" id="GO:0006355">
    <property type="term" value="P:regulation of DNA-templated transcription"/>
    <property type="evidence" value="ECO:0007669"/>
    <property type="project" value="InterPro"/>
</dbReference>
<dbReference type="SUPFAM" id="SSF55781">
    <property type="entry name" value="GAF domain-like"/>
    <property type="match status" value="1"/>
</dbReference>
<dbReference type="GO" id="GO:0043565">
    <property type="term" value="F:sequence-specific DNA binding"/>
    <property type="evidence" value="ECO:0007669"/>
    <property type="project" value="InterPro"/>
</dbReference>
<dbReference type="PROSITE" id="PS50045">
    <property type="entry name" value="SIGMA54_INTERACT_4"/>
    <property type="match status" value="1"/>
</dbReference>
<dbReference type="PANTHER" id="PTHR32071">
    <property type="entry name" value="TRANSCRIPTIONAL REGULATORY PROTEIN"/>
    <property type="match status" value="1"/>
</dbReference>
<dbReference type="Pfam" id="PF00158">
    <property type="entry name" value="Sigma54_activat"/>
    <property type="match status" value="1"/>
</dbReference>
<dbReference type="PROSITE" id="PS00688">
    <property type="entry name" value="SIGMA54_INTERACT_3"/>
    <property type="match status" value="1"/>
</dbReference>
<dbReference type="SUPFAM" id="SSF46689">
    <property type="entry name" value="Homeodomain-like"/>
    <property type="match status" value="1"/>
</dbReference>
<keyword evidence="2" id="KW-0067">ATP-binding</keyword>
<dbReference type="PROSITE" id="PS00675">
    <property type="entry name" value="SIGMA54_INTERACT_1"/>
    <property type="match status" value="1"/>
</dbReference>
<evidence type="ECO:0000313" key="8">
    <source>
        <dbReference type="EMBL" id="NYG32631.1"/>
    </source>
</evidence>
<dbReference type="PANTHER" id="PTHR32071:SF77">
    <property type="entry name" value="TRANSCRIPTIONAL REGULATORY PROTEIN"/>
    <property type="match status" value="1"/>
</dbReference>
<dbReference type="PRINTS" id="PR01590">
    <property type="entry name" value="HTHFIS"/>
</dbReference>
<dbReference type="InterPro" id="IPR025662">
    <property type="entry name" value="Sigma_54_int_dom_ATP-bd_1"/>
</dbReference>
<dbReference type="GO" id="GO:0005524">
    <property type="term" value="F:ATP binding"/>
    <property type="evidence" value="ECO:0007669"/>
    <property type="project" value="UniProtKB-KW"/>
</dbReference>
<evidence type="ECO:0000256" key="6">
    <source>
        <dbReference type="SAM" id="MobiDB-lite"/>
    </source>
</evidence>
<dbReference type="Gene3D" id="1.10.10.60">
    <property type="entry name" value="Homeodomain-like"/>
    <property type="match status" value="1"/>
</dbReference>
<protein>
    <submittedName>
        <fullName evidence="8">Transcriptional regulator of acetoin/glycerol metabolism</fullName>
    </submittedName>
</protein>
<organism evidence="8 9">
    <name type="scientific">Sphaerotilus montanus</name>
    <dbReference type="NCBI Taxonomy" id="522889"/>
    <lineage>
        <taxon>Bacteria</taxon>
        <taxon>Pseudomonadati</taxon>
        <taxon>Pseudomonadota</taxon>
        <taxon>Betaproteobacteria</taxon>
        <taxon>Burkholderiales</taxon>
        <taxon>Sphaerotilaceae</taxon>
        <taxon>Sphaerotilus</taxon>
    </lineage>
</organism>
<gene>
    <name evidence="8" type="ORF">BDD16_001617</name>
</gene>
<evidence type="ECO:0000256" key="2">
    <source>
        <dbReference type="ARBA" id="ARBA00022840"/>
    </source>
</evidence>
<evidence type="ECO:0000256" key="3">
    <source>
        <dbReference type="ARBA" id="ARBA00023015"/>
    </source>
</evidence>
<dbReference type="InterPro" id="IPR002078">
    <property type="entry name" value="Sigma_54_int"/>
</dbReference>